<dbReference type="Gene3D" id="3.30.2310.20">
    <property type="entry name" value="RelE-like"/>
    <property type="match status" value="1"/>
</dbReference>
<proteinExistence type="inferred from homology"/>
<comment type="similarity">
    <text evidence="1">Belongs to the RelE toxin family.</text>
</comment>
<keyword evidence="3" id="KW-0472">Membrane</keyword>
<feature type="transmembrane region" description="Helical" evidence="3">
    <location>
        <begin position="76"/>
        <end position="97"/>
    </location>
</feature>
<dbReference type="SUPFAM" id="SSF143011">
    <property type="entry name" value="RelE-like"/>
    <property type="match status" value="1"/>
</dbReference>
<name>A0A0F6RK67_MICAE</name>
<reference evidence="4 5" key="1">
    <citation type="journal article" date="2015" name="Genome Announc.">
        <title>Complete Genome Sequence of Microcystis aeruginosa NIES-2549, a Bloom-Forming Cyanobacterium from Lake Kasumigaura, Japan.</title>
        <authorList>
            <person name="Yamaguchi H."/>
            <person name="Suzuki S."/>
            <person name="Tanabe Y."/>
            <person name="Osana Y."/>
            <person name="Shimura Y."/>
            <person name="Ishida K."/>
            <person name="Kawachi M."/>
        </authorList>
    </citation>
    <scope>NUCLEOTIDE SEQUENCE [LARGE SCALE GENOMIC DNA]</scope>
    <source>
        <strain evidence="4 5">NIES-2549</strain>
    </source>
</reference>
<accession>A0A0F6RK67</accession>
<dbReference type="AlphaFoldDB" id="A0A0F6RK67"/>
<dbReference type="Proteomes" id="UP000034103">
    <property type="component" value="Chromosome"/>
</dbReference>
<dbReference type="EMBL" id="CP011304">
    <property type="protein sequence ID" value="AKE63565.1"/>
    <property type="molecule type" value="Genomic_DNA"/>
</dbReference>
<dbReference type="InterPro" id="IPR035093">
    <property type="entry name" value="RelE/ParE_toxin_dom_sf"/>
</dbReference>
<dbReference type="InterPro" id="IPR051803">
    <property type="entry name" value="TA_system_RelE-like_toxin"/>
</dbReference>
<dbReference type="PANTHER" id="PTHR33755:SF6">
    <property type="entry name" value="PLASMID STABILIZATION SYSTEM PROTEIN"/>
    <property type="match status" value="1"/>
</dbReference>
<protein>
    <submittedName>
        <fullName evidence="4">Death on curing protein, Doc toxin</fullName>
    </submittedName>
</protein>
<dbReference type="PATRIC" id="fig|1641812.3.peg.1250"/>
<dbReference type="HOGENOM" id="CLU_147162_4_2_3"/>
<keyword evidence="2" id="KW-1277">Toxin-antitoxin system</keyword>
<gene>
    <name evidence="4" type="ORF">MYAER_1207</name>
</gene>
<dbReference type="RefSeq" id="WP_002737690.1">
    <property type="nucleotide sequence ID" value="NZ_CP011304.1"/>
</dbReference>
<sequence length="98" mass="11070">MADRVNYRLVWSPKAIEDVDAIASYISRDSPSYAAAVVRRILDISYSLENCPLEAKKCAEFSDDTIREKSAYAYRLIYQIQGAVVIIAAIVHSKHFLD</sequence>
<dbReference type="InterPro" id="IPR007712">
    <property type="entry name" value="RelE/ParE_toxin"/>
</dbReference>
<keyword evidence="3" id="KW-1133">Transmembrane helix</keyword>
<evidence type="ECO:0000256" key="3">
    <source>
        <dbReference type="SAM" id="Phobius"/>
    </source>
</evidence>
<evidence type="ECO:0000256" key="1">
    <source>
        <dbReference type="ARBA" id="ARBA00006226"/>
    </source>
</evidence>
<evidence type="ECO:0000313" key="4">
    <source>
        <dbReference type="EMBL" id="AKE63565.1"/>
    </source>
</evidence>
<organism evidence="4 5">
    <name type="scientific">Microcystis aeruginosa NIES-2549</name>
    <dbReference type="NCBI Taxonomy" id="1641812"/>
    <lineage>
        <taxon>Bacteria</taxon>
        <taxon>Bacillati</taxon>
        <taxon>Cyanobacteriota</taxon>
        <taxon>Cyanophyceae</taxon>
        <taxon>Oscillatoriophycideae</taxon>
        <taxon>Chroococcales</taxon>
        <taxon>Microcystaceae</taxon>
        <taxon>Microcystis</taxon>
    </lineage>
</organism>
<evidence type="ECO:0000256" key="2">
    <source>
        <dbReference type="ARBA" id="ARBA00022649"/>
    </source>
</evidence>
<dbReference type="PANTHER" id="PTHR33755">
    <property type="entry name" value="TOXIN PARE1-RELATED"/>
    <property type="match status" value="1"/>
</dbReference>
<evidence type="ECO:0000313" key="5">
    <source>
        <dbReference type="Proteomes" id="UP000034103"/>
    </source>
</evidence>
<dbReference type="Pfam" id="PF05016">
    <property type="entry name" value="ParE_toxin"/>
    <property type="match status" value="1"/>
</dbReference>
<keyword evidence="3" id="KW-0812">Transmembrane</keyword>